<dbReference type="Proteomes" id="UP000184267">
    <property type="component" value="Unassembled WGS sequence"/>
</dbReference>
<evidence type="ECO:0000256" key="2">
    <source>
        <dbReference type="SAM" id="MobiDB-lite"/>
    </source>
</evidence>
<dbReference type="OrthoDB" id="10663042at2759"/>
<keyword evidence="4" id="KW-1185">Reference proteome</keyword>
<evidence type="ECO:0000256" key="1">
    <source>
        <dbReference type="SAM" id="Coils"/>
    </source>
</evidence>
<feature type="compositionally biased region" description="Low complexity" evidence="2">
    <location>
        <begin position="75"/>
        <end position="100"/>
    </location>
</feature>
<name>A0A1M2VGH2_TRAPU</name>
<evidence type="ECO:0000313" key="3">
    <source>
        <dbReference type="EMBL" id="OJT06678.1"/>
    </source>
</evidence>
<protein>
    <submittedName>
        <fullName evidence="3">Uncharacterized protein</fullName>
    </submittedName>
</protein>
<feature type="region of interest" description="Disordered" evidence="2">
    <location>
        <begin position="1"/>
        <end position="247"/>
    </location>
</feature>
<feature type="compositionally biased region" description="Low complexity" evidence="2">
    <location>
        <begin position="46"/>
        <end position="67"/>
    </location>
</feature>
<comment type="caution">
    <text evidence="3">The sequence shown here is derived from an EMBL/GenBank/DDBJ whole genome shotgun (WGS) entry which is preliminary data.</text>
</comment>
<feature type="coiled-coil region" evidence="1">
    <location>
        <begin position="249"/>
        <end position="276"/>
    </location>
</feature>
<feature type="compositionally biased region" description="Polar residues" evidence="2">
    <location>
        <begin position="209"/>
        <end position="224"/>
    </location>
</feature>
<dbReference type="EMBL" id="MNAD01001279">
    <property type="protein sequence ID" value="OJT06678.1"/>
    <property type="molecule type" value="Genomic_DNA"/>
</dbReference>
<proteinExistence type="predicted"/>
<gene>
    <name evidence="3" type="ORF">TRAPUB_2470</name>
</gene>
<keyword evidence="1" id="KW-0175">Coiled coil</keyword>
<dbReference type="AlphaFoldDB" id="A0A1M2VGH2"/>
<dbReference type="OMA" id="MCELEVK"/>
<sequence>MSAPRSPSPLSNLAPVFNPSSDISDDTSHDDSHNFSNLPGMYASLPAHAGPAPAYASPSGAGSSAAPTAPPAPAAVPVVPGTHRSSAPASPPASGAPAHSESYEGSMDMSIVPRSPAMCVPVGELNSSLDPTQPAATAPPSPGLRECTNMPMPPPSARGRVATAKEGVSPHTPPTSGRVSPTSSTGSQRSRSGWGTRAARPSRGAAQPLMQSTPAVLGAQQSQKVPAFGRTAPGSSHASVNSDGSWPDFQGLYRQLRNTEKALAKEREEREREVKLLHEFIEKEKEGRAMDAKYCKILLQEKDERLREKDEWLREKDEWLRAKDDHLKILIQEKHERLREKDERLRAKDERRETEVGLYKGMIAMLTERCEELKKEVEEMPCTCPRETRHLVAIREPDMLHQGLRIEGETPWRELRVTPETADCDIDSEEQREELRKL</sequence>
<feature type="compositionally biased region" description="Low complexity" evidence="2">
    <location>
        <begin position="180"/>
        <end position="197"/>
    </location>
</feature>
<accession>A0A1M2VGH2</accession>
<reference evidence="3 4" key="1">
    <citation type="submission" date="2016-10" db="EMBL/GenBank/DDBJ databases">
        <title>Genome sequence of the basidiomycete white-rot fungus Trametes pubescens.</title>
        <authorList>
            <person name="Makela M.R."/>
            <person name="Granchi Z."/>
            <person name="Peng M."/>
            <person name="De Vries R.P."/>
            <person name="Grigoriev I."/>
            <person name="Riley R."/>
            <person name="Hilden K."/>
        </authorList>
    </citation>
    <scope>NUCLEOTIDE SEQUENCE [LARGE SCALE GENOMIC DNA]</scope>
    <source>
        <strain evidence="3 4">FBCC735</strain>
    </source>
</reference>
<organism evidence="3 4">
    <name type="scientific">Trametes pubescens</name>
    <name type="common">White-rot fungus</name>
    <dbReference type="NCBI Taxonomy" id="154538"/>
    <lineage>
        <taxon>Eukaryota</taxon>
        <taxon>Fungi</taxon>
        <taxon>Dikarya</taxon>
        <taxon>Basidiomycota</taxon>
        <taxon>Agaricomycotina</taxon>
        <taxon>Agaricomycetes</taxon>
        <taxon>Polyporales</taxon>
        <taxon>Polyporaceae</taxon>
        <taxon>Trametes</taxon>
    </lineage>
</organism>
<evidence type="ECO:0000313" key="4">
    <source>
        <dbReference type="Proteomes" id="UP000184267"/>
    </source>
</evidence>
<feature type="compositionally biased region" description="Polar residues" evidence="2">
    <location>
        <begin position="233"/>
        <end position="244"/>
    </location>
</feature>